<protein>
    <submittedName>
        <fullName evidence="1">Uncharacterized protein</fullName>
    </submittedName>
</protein>
<reference evidence="1 2" key="2">
    <citation type="journal article" date="2008" name="Nature">
        <title>The Phaeodactylum genome reveals the evolutionary history of diatom genomes.</title>
        <authorList>
            <person name="Bowler C."/>
            <person name="Allen A.E."/>
            <person name="Badger J.H."/>
            <person name="Grimwood J."/>
            <person name="Jabbari K."/>
            <person name="Kuo A."/>
            <person name="Maheswari U."/>
            <person name="Martens C."/>
            <person name="Maumus F."/>
            <person name="Otillar R.P."/>
            <person name="Rayko E."/>
            <person name="Salamov A."/>
            <person name="Vandepoele K."/>
            <person name="Beszteri B."/>
            <person name="Gruber A."/>
            <person name="Heijde M."/>
            <person name="Katinka M."/>
            <person name="Mock T."/>
            <person name="Valentin K."/>
            <person name="Verret F."/>
            <person name="Berges J.A."/>
            <person name="Brownlee C."/>
            <person name="Cadoret J.P."/>
            <person name="Chiovitti A."/>
            <person name="Choi C.J."/>
            <person name="Coesel S."/>
            <person name="De Martino A."/>
            <person name="Detter J.C."/>
            <person name="Durkin C."/>
            <person name="Falciatore A."/>
            <person name="Fournet J."/>
            <person name="Haruta M."/>
            <person name="Huysman M.J."/>
            <person name="Jenkins B.D."/>
            <person name="Jiroutova K."/>
            <person name="Jorgensen R.E."/>
            <person name="Joubert Y."/>
            <person name="Kaplan A."/>
            <person name="Kroger N."/>
            <person name="Kroth P.G."/>
            <person name="La Roche J."/>
            <person name="Lindquist E."/>
            <person name="Lommer M."/>
            <person name="Martin-Jezequel V."/>
            <person name="Lopez P.J."/>
            <person name="Lucas S."/>
            <person name="Mangogna M."/>
            <person name="McGinnis K."/>
            <person name="Medlin L.K."/>
            <person name="Montsant A."/>
            <person name="Oudot-Le Secq M.P."/>
            <person name="Napoli C."/>
            <person name="Obornik M."/>
            <person name="Parker M.S."/>
            <person name="Petit J.L."/>
            <person name="Porcel B.M."/>
            <person name="Poulsen N."/>
            <person name="Robison M."/>
            <person name="Rychlewski L."/>
            <person name="Rynearson T.A."/>
            <person name="Schmutz J."/>
            <person name="Shapiro H."/>
            <person name="Siaut M."/>
            <person name="Stanley M."/>
            <person name="Sussman M.R."/>
            <person name="Taylor A.R."/>
            <person name="Vardi A."/>
            <person name="von Dassow P."/>
            <person name="Vyverman W."/>
            <person name="Willis A."/>
            <person name="Wyrwicz L.S."/>
            <person name="Rokhsar D.S."/>
            <person name="Weissenbach J."/>
            <person name="Armbrust E.V."/>
            <person name="Green B.R."/>
            <person name="Van de Peer Y."/>
            <person name="Grigoriev I.V."/>
        </authorList>
    </citation>
    <scope>NUCLEOTIDE SEQUENCE [LARGE SCALE GENOMIC DNA]</scope>
    <source>
        <strain evidence="1 2">CCMP1335</strain>
    </source>
</reference>
<reference evidence="1 2" key="1">
    <citation type="journal article" date="2004" name="Science">
        <title>The genome of the diatom Thalassiosira pseudonana: ecology, evolution, and metabolism.</title>
        <authorList>
            <person name="Armbrust E.V."/>
            <person name="Berges J.A."/>
            <person name="Bowler C."/>
            <person name="Green B.R."/>
            <person name="Martinez D."/>
            <person name="Putnam N.H."/>
            <person name="Zhou S."/>
            <person name="Allen A.E."/>
            <person name="Apt K.E."/>
            <person name="Bechner M."/>
            <person name="Brzezinski M.A."/>
            <person name="Chaal B.K."/>
            <person name="Chiovitti A."/>
            <person name="Davis A.K."/>
            <person name="Demarest M.S."/>
            <person name="Detter J.C."/>
            <person name="Glavina T."/>
            <person name="Goodstein D."/>
            <person name="Hadi M.Z."/>
            <person name="Hellsten U."/>
            <person name="Hildebrand M."/>
            <person name="Jenkins B.D."/>
            <person name="Jurka J."/>
            <person name="Kapitonov V.V."/>
            <person name="Kroger N."/>
            <person name="Lau W.W."/>
            <person name="Lane T.W."/>
            <person name="Larimer F.W."/>
            <person name="Lippmeier J.C."/>
            <person name="Lucas S."/>
            <person name="Medina M."/>
            <person name="Montsant A."/>
            <person name="Obornik M."/>
            <person name="Parker M.S."/>
            <person name="Palenik B."/>
            <person name="Pazour G.J."/>
            <person name="Richardson P.M."/>
            <person name="Rynearson T.A."/>
            <person name="Saito M.A."/>
            <person name="Schwartz D.C."/>
            <person name="Thamatrakoln K."/>
            <person name="Valentin K."/>
            <person name="Vardi A."/>
            <person name="Wilkerson F.P."/>
            <person name="Rokhsar D.S."/>
        </authorList>
    </citation>
    <scope>NUCLEOTIDE SEQUENCE [LARGE SCALE GENOMIC DNA]</scope>
    <source>
        <strain evidence="1 2">CCMP1335</strain>
    </source>
</reference>
<sequence length="187" mass="19507">MPTTSMSGDMTLTDGGTMGTAYDETGNYDNVDHFVIPEGTNVALLVAVVVCVKVVEIRGELNGAGGGFVGGASVQIDSFEYTSDGTDGYGWCGKSHYGGGGGVGGGGEIVVIEATTDGEKGTLTMTVTAIRLGLMGSMPTKESNTISRLMLSLNHSRRIVLALVVLKLKLMLSINVCMRKNGMFSLR</sequence>
<dbReference type="KEGG" id="tps:THAPSDRAFT_10034"/>
<dbReference type="HOGENOM" id="CLU_1450435_0_0_1"/>
<dbReference type="Proteomes" id="UP000001449">
    <property type="component" value="Chromosome 15"/>
</dbReference>
<dbReference type="AlphaFoldDB" id="B8CD07"/>
<organism evidence="1 2">
    <name type="scientific">Thalassiosira pseudonana</name>
    <name type="common">Marine diatom</name>
    <name type="synonym">Cyclotella nana</name>
    <dbReference type="NCBI Taxonomy" id="35128"/>
    <lineage>
        <taxon>Eukaryota</taxon>
        <taxon>Sar</taxon>
        <taxon>Stramenopiles</taxon>
        <taxon>Ochrophyta</taxon>
        <taxon>Bacillariophyta</taxon>
        <taxon>Coscinodiscophyceae</taxon>
        <taxon>Thalassiosirophycidae</taxon>
        <taxon>Thalassiosirales</taxon>
        <taxon>Thalassiosiraceae</taxon>
        <taxon>Thalassiosira</taxon>
    </lineage>
</organism>
<gene>
    <name evidence="1" type="ORF">THAPSDRAFT_10034</name>
</gene>
<evidence type="ECO:0000313" key="1">
    <source>
        <dbReference type="EMBL" id="EED88385.1"/>
    </source>
</evidence>
<proteinExistence type="predicted"/>
<dbReference type="PaxDb" id="35128-Thaps10034"/>
<name>B8CD07_THAPS</name>
<keyword evidence="2" id="KW-1185">Reference proteome</keyword>
<dbReference type="InParanoid" id="B8CD07"/>
<evidence type="ECO:0000313" key="2">
    <source>
        <dbReference type="Proteomes" id="UP000001449"/>
    </source>
</evidence>
<dbReference type="RefSeq" id="XP_002294030.1">
    <property type="nucleotide sequence ID" value="XM_002293994.1"/>
</dbReference>
<accession>B8CD07</accession>
<dbReference type="EMBL" id="CM000650">
    <property type="protein sequence ID" value="EED88385.1"/>
    <property type="molecule type" value="Genomic_DNA"/>
</dbReference>
<dbReference type="GeneID" id="7444003"/>